<evidence type="ECO:0000313" key="3">
    <source>
        <dbReference type="Proteomes" id="UP000521943"/>
    </source>
</evidence>
<reference evidence="2 3" key="1">
    <citation type="submission" date="2020-07" db="EMBL/GenBank/DDBJ databases">
        <title>Comparative genomics of pyrophilous fungi reveals a link between fire events and developmental genes.</title>
        <authorList>
            <consortium name="DOE Joint Genome Institute"/>
            <person name="Steindorff A.S."/>
            <person name="Carver A."/>
            <person name="Calhoun S."/>
            <person name="Stillman K."/>
            <person name="Liu H."/>
            <person name="Lipzen A."/>
            <person name="Pangilinan J."/>
            <person name="Labutti K."/>
            <person name="Bruns T.D."/>
            <person name="Grigoriev I.V."/>
        </authorList>
    </citation>
    <scope>NUCLEOTIDE SEQUENCE [LARGE SCALE GENOMIC DNA]</scope>
    <source>
        <strain evidence="2 3">CBS 144469</strain>
    </source>
</reference>
<dbReference type="AlphaFoldDB" id="A0A8H6I0E1"/>
<proteinExistence type="predicted"/>
<sequence length="547" mass="61231">MKRQRTWRASTRRGAQKARPACHVTSLPPEILTAIFHILHAEVLASSRGHAGDVDEDSEEESNGDLDGVTEVASLSAFPNSISRVCKYWDDILSCVPEFWTDIVVHLDQTYHFELFKTALERSKALDIHSLAILRSDVDRSTKDSLEAKKVRTVLTHLMKLRPIREITCSVIIRTLSADSLPSNIDKAWSSLNNLTIKGRYRGEGTLLPLWPGYSAQKSSFSASLRHLHLVGPVYAALFDNADWCATWRKIDLDSLTISHLRAGDGTGPDIIIFDFFWMQLNSAHSISVLTLVDIDIPYDYEALKHDFSVRNKYKSLSYQRINFKDLPKTFLQPLLYHLGEGRQIPEITFKNCRFHGLGVAHANAVDIVVRGIDNSDSMASFLQGVNPVHLHIIACPGFDDESILAMYPWILFRPEEGAPLPRLKSLEFVDCKNFTIGAIQKVIMARNRRDNTHTPWEQTGEYEDVDGLKLVGSCPEPSVKERQWFRKNLNASTILSPFTPFTLKSGSTTPDFAALFEITAVPTPCSPGIVIFLSQLAHFAAGVVSG</sequence>
<accession>A0A8H6I0E1</accession>
<evidence type="ECO:0000256" key="1">
    <source>
        <dbReference type="SAM" id="MobiDB-lite"/>
    </source>
</evidence>
<protein>
    <recommendedName>
        <fullName evidence="4">F-box domain-containing protein</fullName>
    </recommendedName>
</protein>
<gene>
    <name evidence="2" type="ORF">DFP72DRAFT_1169480</name>
</gene>
<feature type="region of interest" description="Disordered" evidence="1">
    <location>
        <begin position="1"/>
        <end position="20"/>
    </location>
</feature>
<dbReference type="Proteomes" id="UP000521943">
    <property type="component" value="Unassembled WGS sequence"/>
</dbReference>
<dbReference type="Gene3D" id="1.20.1280.50">
    <property type="match status" value="1"/>
</dbReference>
<feature type="compositionally biased region" description="Basic residues" evidence="1">
    <location>
        <begin position="1"/>
        <end position="16"/>
    </location>
</feature>
<keyword evidence="3" id="KW-1185">Reference proteome</keyword>
<dbReference type="OrthoDB" id="3001771at2759"/>
<dbReference type="EMBL" id="JACGCI010000029">
    <property type="protein sequence ID" value="KAF6755647.1"/>
    <property type="molecule type" value="Genomic_DNA"/>
</dbReference>
<evidence type="ECO:0000313" key="2">
    <source>
        <dbReference type="EMBL" id="KAF6755647.1"/>
    </source>
</evidence>
<evidence type="ECO:0008006" key="4">
    <source>
        <dbReference type="Google" id="ProtNLM"/>
    </source>
</evidence>
<organism evidence="2 3">
    <name type="scientific">Ephemerocybe angulata</name>
    <dbReference type="NCBI Taxonomy" id="980116"/>
    <lineage>
        <taxon>Eukaryota</taxon>
        <taxon>Fungi</taxon>
        <taxon>Dikarya</taxon>
        <taxon>Basidiomycota</taxon>
        <taxon>Agaricomycotina</taxon>
        <taxon>Agaricomycetes</taxon>
        <taxon>Agaricomycetidae</taxon>
        <taxon>Agaricales</taxon>
        <taxon>Agaricineae</taxon>
        <taxon>Psathyrellaceae</taxon>
        <taxon>Ephemerocybe</taxon>
    </lineage>
</organism>
<comment type="caution">
    <text evidence="2">The sequence shown here is derived from an EMBL/GenBank/DDBJ whole genome shotgun (WGS) entry which is preliminary data.</text>
</comment>
<name>A0A8H6I0E1_9AGAR</name>